<accession>A0A852X236</accession>
<keyword evidence="2" id="KW-0804">Transcription</keyword>
<evidence type="ECO:0000313" key="4">
    <source>
        <dbReference type="EMBL" id="NYG37382.1"/>
    </source>
</evidence>
<keyword evidence="5" id="KW-1185">Reference proteome</keyword>
<feature type="domain" description="Putative zinc-finger" evidence="3">
    <location>
        <begin position="17"/>
        <end position="50"/>
    </location>
</feature>
<reference evidence="4 5" key="1">
    <citation type="submission" date="2020-07" db="EMBL/GenBank/DDBJ databases">
        <title>Sequencing the genomes of 1000 actinobacteria strains.</title>
        <authorList>
            <person name="Klenk H.-P."/>
        </authorList>
    </citation>
    <scope>NUCLEOTIDE SEQUENCE [LARGE SCALE GENOMIC DNA]</scope>
    <source>
        <strain evidence="4 5">DSM 24723</strain>
    </source>
</reference>
<dbReference type="EMBL" id="JACBZX010000001">
    <property type="protein sequence ID" value="NYG37382.1"/>
    <property type="molecule type" value="Genomic_DNA"/>
</dbReference>
<comment type="caution">
    <text evidence="4">The sequence shown here is derived from an EMBL/GenBank/DDBJ whole genome shotgun (WGS) entry which is preliminary data.</text>
</comment>
<dbReference type="InterPro" id="IPR041916">
    <property type="entry name" value="Anti_sigma_zinc_sf"/>
</dbReference>
<evidence type="ECO:0000259" key="3">
    <source>
        <dbReference type="Pfam" id="PF13490"/>
    </source>
</evidence>
<evidence type="ECO:0000313" key="5">
    <source>
        <dbReference type="Proteomes" id="UP000592181"/>
    </source>
</evidence>
<proteinExistence type="predicted"/>
<gene>
    <name evidence="4" type="ORF">BJY28_001851</name>
</gene>
<dbReference type="NCBIfam" id="TIGR03988">
    <property type="entry name" value="antisig_RsrA"/>
    <property type="match status" value="1"/>
</dbReference>
<dbReference type="Gene3D" id="1.10.10.1320">
    <property type="entry name" value="Anti-sigma factor, zinc-finger domain"/>
    <property type="match status" value="1"/>
</dbReference>
<name>A0A852X236_9MICO</name>
<keyword evidence="1" id="KW-0805">Transcription regulation</keyword>
<dbReference type="AlphaFoldDB" id="A0A852X236"/>
<evidence type="ECO:0000256" key="2">
    <source>
        <dbReference type="ARBA" id="ARBA00023163"/>
    </source>
</evidence>
<organism evidence="4 5">
    <name type="scientific">Janibacter alkaliphilus</name>
    <dbReference type="NCBI Taxonomy" id="1069963"/>
    <lineage>
        <taxon>Bacteria</taxon>
        <taxon>Bacillati</taxon>
        <taxon>Actinomycetota</taxon>
        <taxon>Actinomycetes</taxon>
        <taxon>Micrococcales</taxon>
        <taxon>Intrasporangiaceae</taxon>
        <taxon>Janibacter</taxon>
    </lineage>
</organism>
<dbReference type="InterPro" id="IPR024020">
    <property type="entry name" value="Anit_sigma_mycothiol_RsrA"/>
</dbReference>
<evidence type="ECO:0000256" key="1">
    <source>
        <dbReference type="ARBA" id="ARBA00023015"/>
    </source>
</evidence>
<dbReference type="InterPro" id="IPR027383">
    <property type="entry name" value="Znf_put"/>
</dbReference>
<dbReference type="RefSeq" id="WP_179462751.1">
    <property type="nucleotide sequence ID" value="NZ_JACBZX010000001.1"/>
</dbReference>
<sequence>MSPRETDPHDAQSHMECSQALYRMMQYVDGELTRADAEQIAAHLQTCGPCLEEHDVDLLVKQLVHRSCQEGPAPAHLRTTIMRSITTYGGDGSYTEVRRSSVRYTQD</sequence>
<protein>
    <submittedName>
        <fullName evidence="4">Mycothiol system anti-sigma-R factor</fullName>
    </submittedName>
</protein>
<dbReference type="Proteomes" id="UP000592181">
    <property type="component" value="Unassembled WGS sequence"/>
</dbReference>
<dbReference type="Pfam" id="PF13490">
    <property type="entry name" value="zf-HC2"/>
    <property type="match status" value="1"/>
</dbReference>